<sequence length="68" mass="7185">MAEDYVKLVWKAGERGGEGLATRDIAAALGVSASTVSGNLRKLDRDGLIEHTPYYGVVLTPLGQQVAV</sequence>
<evidence type="ECO:0000256" key="2">
    <source>
        <dbReference type="ARBA" id="ARBA00011738"/>
    </source>
</evidence>
<feature type="non-terminal residue" evidence="4">
    <location>
        <position position="68"/>
    </location>
</feature>
<gene>
    <name evidence="4" type="ORF">NS263_15475</name>
</gene>
<comment type="subunit">
    <text evidence="2">Homodimer.</text>
</comment>
<name>A0ABR5S3Q9_9MICO</name>
<proteinExistence type="predicted"/>
<dbReference type="InterPro" id="IPR036390">
    <property type="entry name" value="WH_DNA-bd_sf"/>
</dbReference>
<dbReference type="Pfam" id="PF01325">
    <property type="entry name" value="Fe_dep_repress"/>
    <property type="match status" value="1"/>
</dbReference>
<dbReference type="InterPro" id="IPR050536">
    <property type="entry name" value="DtxR_MntR_Metal-Reg"/>
</dbReference>
<dbReference type="InterPro" id="IPR036388">
    <property type="entry name" value="WH-like_DNA-bd_sf"/>
</dbReference>
<evidence type="ECO:0000313" key="5">
    <source>
        <dbReference type="Proteomes" id="UP000078335"/>
    </source>
</evidence>
<evidence type="ECO:0000259" key="3">
    <source>
        <dbReference type="PROSITE" id="PS50944"/>
    </source>
</evidence>
<protein>
    <submittedName>
        <fullName evidence="4">DtxR family transcriptional regulator</fullName>
    </submittedName>
</protein>
<feature type="domain" description="HTH dtxR-type" evidence="3">
    <location>
        <begin position="1"/>
        <end position="60"/>
    </location>
</feature>
<keyword evidence="5" id="KW-1185">Reference proteome</keyword>
<dbReference type="SUPFAM" id="SSF46785">
    <property type="entry name" value="Winged helix' DNA-binding domain"/>
    <property type="match status" value="1"/>
</dbReference>
<comment type="caution">
    <text evidence="4">The sequence shown here is derived from an EMBL/GenBank/DDBJ whole genome shotgun (WGS) entry which is preliminary data.</text>
</comment>
<dbReference type="InterPro" id="IPR022687">
    <property type="entry name" value="HTH_DTXR"/>
</dbReference>
<dbReference type="EMBL" id="LDRB01000112">
    <property type="protein sequence ID" value="KTR37548.1"/>
    <property type="molecule type" value="Genomic_DNA"/>
</dbReference>
<organism evidence="4 5">
    <name type="scientific">Curtobacterium oceanosedimentum</name>
    <dbReference type="NCBI Taxonomy" id="465820"/>
    <lineage>
        <taxon>Bacteria</taxon>
        <taxon>Bacillati</taxon>
        <taxon>Actinomycetota</taxon>
        <taxon>Actinomycetes</taxon>
        <taxon>Micrococcales</taxon>
        <taxon>Microbacteriaceae</taxon>
        <taxon>Curtobacterium</taxon>
    </lineage>
</organism>
<dbReference type="Gene3D" id="1.10.10.10">
    <property type="entry name" value="Winged helix-like DNA-binding domain superfamily/Winged helix DNA-binding domain"/>
    <property type="match status" value="1"/>
</dbReference>
<dbReference type="PANTHER" id="PTHR33238:SF11">
    <property type="entry name" value="TRANSCRIPTIONAL REGULATOR MNTR"/>
    <property type="match status" value="1"/>
</dbReference>
<dbReference type="PANTHER" id="PTHR33238">
    <property type="entry name" value="IRON (METAL) DEPENDENT REPRESSOR, DTXR FAMILY"/>
    <property type="match status" value="1"/>
</dbReference>
<dbReference type="PROSITE" id="PS50944">
    <property type="entry name" value="HTH_DTXR"/>
    <property type="match status" value="1"/>
</dbReference>
<reference evidence="4 5" key="1">
    <citation type="journal article" date="2016" name="Front. Microbiol.">
        <title>Genomic Resource of Rice Seed Associated Bacteria.</title>
        <authorList>
            <person name="Midha S."/>
            <person name="Bansal K."/>
            <person name="Sharma S."/>
            <person name="Kumar N."/>
            <person name="Patil P.P."/>
            <person name="Chaudhry V."/>
            <person name="Patil P.B."/>
        </authorList>
    </citation>
    <scope>NUCLEOTIDE SEQUENCE [LARGE SCALE GENOMIC DNA]</scope>
    <source>
        <strain evidence="4 5">NS263</strain>
    </source>
</reference>
<dbReference type="CDD" id="cd00090">
    <property type="entry name" value="HTH_ARSR"/>
    <property type="match status" value="1"/>
</dbReference>
<comment type="subcellular location">
    <subcellularLocation>
        <location evidence="1">Cytoplasm</location>
    </subcellularLocation>
</comment>
<dbReference type="Proteomes" id="UP000078335">
    <property type="component" value="Unassembled WGS sequence"/>
</dbReference>
<evidence type="ECO:0000313" key="4">
    <source>
        <dbReference type="EMBL" id="KTR37548.1"/>
    </source>
</evidence>
<accession>A0ABR5S3Q9</accession>
<evidence type="ECO:0000256" key="1">
    <source>
        <dbReference type="ARBA" id="ARBA00004496"/>
    </source>
</evidence>
<dbReference type="InterPro" id="IPR011991">
    <property type="entry name" value="ArsR-like_HTH"/>
</dbReference>